<dbReference type="EMBL" id="SGPK01000204">
    <property type="protein sequence ID" value="THH06294.1"/>
    <property type="molecule type" value="Genomic_DNA"/>
</dbReference>
<evidence type="ECO:0000313" key="4">
    <source>
        <dbReference type="Proteomes" id="UP000308199"/>
    </source>
</evidence>
<feature type="transmembrane region" description="Helical" evidence="1">
    <location>
        <begin position="204"/>
        <end position="223"/>
    </location>
</feature>
<name>A0A4S4L4M1_9AGAM</name>
<evidence type="ECO:0000256" key="1">
    <source>
        <dbReference type="SAM" id="Phobius"/>
    </source>
</evidence>
<dbReference type="Proteomes" id="UP000308199">
    <property type="component" value="Unassembled WGS sequence"/>
</dbReference>
<dbReference type="InterPro" id="IPR045340">
    <property type="entry name" value="DUF6533"/>
</dbReference>
<keyword evidence="1" id="KW-1133">Transmembrane helix</keyword>
<protein>
    <recommendedName>
        <fullName evidence="2">DUF6533 domain-containing protein</fullName>
    </recommendedName>
</protein>
<feature type="transmembrane region" description="Helical" evidence="1">
    <location>
        <begin position="244"/>
        <end position="267"/>
    </location>
</feature>
<keyword evidence="1" id="KW-0472">Membrane</keyword>
<dbReference type="Pfam" id="PF20151">
    <property type="entry name" value="DUF6533"/>
    <property type="match status" value="1"/>
</dbReference>
<reference evidence="3 4" key="1">
    <citation type="submission" date="2019-02" db="EMBL/GenBank/DDBJ databases">
        <title>Genome sequencing of the rare red list fungi Phellinidium pouzarii.</title>
        <authorList>
            <person name="Buettner E."/>
            <person name="Kellner H."/>
        </authorList>
    </citation>
    <scope>NUCLEOTIDE SEQUENCE [LARGE SCALE GENOMIC DNA]</scope>
    <source>
        <strain evidence="3 4">DSM 108285</strain>
    </source>
</reference>
<keyword evidence="1" id="KW-0812">Transmembrane</keyword>
<dbReference type="AlphaFoldDB" id="A0A4S4L4M1"/>
<feature type="transmembrane region" description="Helical" evidence="1">
    <location>
        <begin position="178"/>
        <end position="198"/>
    </location>
</feature>
<dbReference type="OrthoDB" id="3350812at2759"/>
<gene>
    <name evidence="3" type="ORF">EW145_g4184</name>
</gene>
<accession>A0A4S4L4M1</accession>
<evidence type="ECO:0000313" key="3">
    <source>
        <dbReference type="EMBL" id="THH06294.1"/>
    </source>
</evidence>
<evidence type="ECO:0000259" key="2">
    <source>
        <dbReference type="Pfam" id="PF20151"/>
    </source>
</evidence>
<feature type="transmembrane region" description="Helical" evidence="1">
    <location>
        <begin position="123"/>
        <end position="144"/>
    </location>
</feature>
<keyword evidence="4" id="KW-1185">Reference proteome</keyword>
<organism evidence="3 4">
    <name type="scientific">Phellinidium pouzarii</name>
    <dbReference type="NCBI Taxonomy" id="167371"/>
    <lineage>
        <taxon>Eukaryota</taxon>
        <taxon>Fungi</taxon>
        <taxon>Dikarya</taxon>
        <taxon>Basidiomycota</taxon>
        <taxon>Agaricomycotina</taxon>
        <taxon>Agaricomycetes</taxon>
        <taxon>Hymenochaetales</taxon>
        <taxon>Hymenochaetaceae</taxon>
        <taxon>Phellinidium</taxon>
    </lineage>
</organism>
<sequence length="328" mass="36891">MPARLLLPTAANELADASLAHALVQIFRNLDVAKVCTAHLIAYFPFADPLIVRDLQYVGVASATVLVYDWTLTIDEEVAFVWPSRWGWPKILYLFNRYTVFADAALIIYAFTDGFHRTTVTVLLIGTDAQILSFSSSLIFTDLFRDKRVWFRNCANFLCNLSRCRAPDATAINQSFPIVILAMLLIVATLSVDVFVLIRYLGNITYFIEIIVLETTMLILLVLKALQDSRYSRSTLMMRMLNDGVIYFLYIFASSIINLCTILLAPLEQHNMFIITQRVFHSIFCTRVLLHIRGAYTNNALAMKSADASGAGGAIGQSSSRNTHFAFR</sequence>
<proteinExistence type="predicted"/>
<feature type="domain" description="DUF6533" evidence="2">
    <location>
        <begin position="57"/>
        <end position="101"/>
    </location>
</feature>
<feature type="non-terminal residue" evidence="3">
    <location>
        <position position="328"/>
    </location>
</feature>
<comment type="caution">
    <text evidence="3">The sequence shown here is derived from an EMBL/GenBank/DDBJ whole genome shotgun (WGS) entry which is preliminary data.</text>
</comment>